<evidence type="ECO:0000256" key="2">
    <source>
        <dbReference type="ARBA" id="ARBA00023239"/>
    </source>
</evidence>
<organism evidence="3 4">
    <name type="scientific">Lichenifustis flavocetrariae</name>
    <dbReference type="NCBI Taxonomy" id="2949735"/>
    <lineage>
        <taxon>Bacteria</taxon>
        <taxon>Pseudomonadati</taxon>
        <taxon>Pseudomonadota</taxon>
        <taxon>Alphaproteobacteria</taxon>
        <taxon>Hyphomicrobiales</taxon>
        <taxon>Lichenihabitantaceae</taxon>
        <taxon>Lichenifustis</taxon>
    </lineage>
</organism>
<dbReference type="AlphaFoldDB" id="A0AA42CQE7"/>
<reference evidence="3" key="1">
    <citation type="submission" date="2022-05" db="EMBL/GenBank/DDBJ databases">
        <authorList>
            <person name="Pankratov T."/>
        </authorList>
    </citation>
    <scope>NUCLEOTIDE SEQUENCE</scope>
    <source>
        <strain evidence="3">BP6-180914</strain>
    </source>
</reference>
<dbReference type="InterPro" id="IPR036568">
    <property type="entry name" value="GGCT-like_sf"/>
</dbReference>
<comment type="caution">
    <text evidence="3">The sequence shown here is derived from an EMBL/GenBank/DDBJ whole genome shotgun (WGS) entry which is preliminary data.</text>
</comment>
<accession>A0AA42CQE7</accession>
<dbReference type="Proteomes" id="UP001165667">
    <property type="component" value="Unassembled WGS sequence"/>
</dbReference>
<dbReference type="GO" id="GO:0005737">
    <property type="term" value="C:cytoplasm"/>
    <property type="evidence" value="ECO:0007669"/>
    <property type="project" value="TreeGrafter"/>
</dbReference>
<keyword evidence="2" id="KW-0456">Lyase</keyword>
<dbReference type="SUPFAM" id="SSF110857">
    <property type="entry name" value="Gamma-glutamyl cyclotransferase-like"/>
    <property type="match status" value="1"/>
</dbReference>
<dbReference type="GO" id="GO:0006751">
    <property type="term" value="P:glutathione catabolic process"/>
    <property type="evidence" value="ECO:0007669"/>
    <property type="project" value="InterPro"/>
</dbReference>
<evidence type="ECO:0000313" key="3">
    <source>
        <dbReference type="EMBL" id="MCW6511375.1"/>
    </source>
</evidence>
<dbReference type="Gene3D" id="3.10.490.10">
    <property type="entry name" value="Gamma-glutamyl cyclotransferase-like"/>
    <property type="match status" value="1"/>
</dbReference>
<dbReference type="InterPro" id="IPR013024">
    <property type="entry name" value="GGCT-like"/>
</dbReference>
<dbReference type="Pfam" id="PF04752">
    <property type="entry name" value="ChaC"/>
    <property type="match status" value="1"/>
</dbReference>
<keyword evidence="4" id="KW-1185">Reference proteome</keyword>
<dbReference type="PANTHER" id="PTHR12192:SF2">
    <property type="entry name" value="GLUTATHIONE-SPECIFIC GAMMA-GLUTAMYLCYCLOTRANSFERASE 2"/>
    <property type="match status" value="1"/>
</dbReference>
<proteinExistence type="predicted"/>
<dbReference type="PANTHER" id="PTHR12192">
    <property type="entry name" value="CATION TRANSPORT PROTEIN CHAC-RELATED"/>
    <property type="match status" value="1"/>
</dbReference>
<evidence type="ECO:0000313" key="4">
    <source>
        <dbReference type="Proteomes" id="UP001165667"/>
    </source>
</evidence>
<dbReference type="InterPro" id="IPR006840">
    <property type="entry name" value="ChaC"/>
</dbReference>
<evidence type="ECO:0000256" key="1">
    <source>
        <dbReference type="ARBA" id="ARBA00012344"/>
    </source>
</evidence>
<dbReference type="GO" id="GO:0061928">
    <property type="term" value="F:glutathione specific gamma-glutamylcyclotransferase activity"/>
    <property type="evidence" value="ECO:0007669"/>
    <property type="project" value="UniProtKB-EC"/>
</dbReference>
<gene>
    <name evidence="3" type="ORF">M8523_25665</name>
</gene>
<dbReference type="EC" id="4.3.2.7" evidence="1"/>
<dbReference type="EMBL" id="JAMOIM010000025">
    <property type="protein sequence ID" value="MCW6511375.1"/>
    <property type="molecule type" value="Genomic_DNA"/>
</dbReference>
<name>A0AA42CQE7_9HYPH</name>
<dbReference type="CDD" id="cd06661">
    <property type="entry name" value="GGCT_like"/>
    <property type="match status" value="1"/>
</dbReference>
<dbReference type="RefSeq" id="WP_282587752.1">
    <property type="nucleotide sequence ID" value="NZ_JAMOIM010000025.1"/>
</dbReference>
<sequence length="185" mass="20193">MAARDESLWIFAYGSLMWRPDFTFVERQRAELSGYHRALCIWSHHYRGTVAKPGLVFGLDRGGSCIGVAFQIAPEAAAETLDAVRRRELITGVYREFVAPVALADGRTVDAVAYAADETHEQYAGRLDPEAILWVVAQAEGVSGANLAYVQNTQSHLLDLGVEDVGLTRLCAALGPTRPPHDPAQ</sequence>
<protein>
    <recommendedName>
        <fullName evidence="1">glutathione-specific gamma-glutamylcyclotransferase</fullName>
        <ecNumber evidence="1">4.3.2.7</ecNumber>
    </recommendedName>
</protein>